<dbReference type="PANTHER" id="PTHR10683:SF36">
    <property type="entry name" value="TRANSALDOLASE"/>
    <property type="match status" value="1"/>
</dbReference>
<dbReference type="Pfam" id="PF00923">
    <property type="entry name" value="TAL_FSA"/>
    <property type="match status" value="1"/>
</dbReference>
<dbReference type="GO" id="GO:0004801">
    <property type="term" value="F:transaldolase activity"/>
    <property type="evidence" value="ECO:0007669"/>
    <property type="project" value="UniProtKB-UniRule"/>
</dbReference>
<dbReference type="InterPro" id="IPR022999">
    <property type="entry name" value="Transaldolase_3B"/>
</dbReference>
<evidence type="ECO:0000256" key="1">
    <source>
        <dbReference type="ARBA" id="ARBA00004496"/>
    </source>
</evidence>
<reference evidence="11" key="1">
    <citation type="submission" date="2016-01" db="EMBL/GenBank/DDBJ databases">
        <authorList>
            <person name="Mitreva M."/>
            <person name="Pepin K.H."/>
            <person name="Mihindukulasuriya K.A."/>
            <person name="Fulton R."/>
            <person name="Fronick C."/>
            <person name="O'Laughlin M."/>
            <person name="Miner T."/>
            <person name="Herter B."/>
            <person name="Rosa B.A."/>
            <person name="Cordes M."/>
            <person name="Tomlinson C."/>
            <person name="Wollam A."/>
            <person name="Palsikar V.B."/>
            <person name="Mardis E.R."/>
            <person name="Wilson R.K."/>
        </authorList>
    </citation>
    <scope>NUCLEOTIDE SEQUENCE [LARGE SCALE GENOMIC DNA]</scope>
    <source>
        <strain evidence="11">GED7749B</strain>
    </source>
</reference>
<feature type="active site" description="Schiff-base intermediate with substrate" evidence="9">
    <location>
        <position position="83"/>
    </location>
</feature>
<dbReference type="AlphaFoldDB" id="A0A133KGT2"/>
<dbReference type="GO" id="GO:0005975">
    <property type="term" value="P:carbohydrate metabolic process"/>
    <property type="evidence" value="ECO:0007669"/>
    <property type="project" value="InterPro"/>
</dbReference>
<dbReference type="InterPro" id="IPR013785">
    <property type="entry name" value="Aldolase_TIM"/>
</dbReference>
<keyword evidence="5 9" id="KW-0808">Transferase</keyword>
<gene>
    <name evidence="9" type="primary">tal</name>
    <name evidence="10" type="ORF">HMPREF3213_02911</name>
</gene>
<proteinExistence type="inferred from homology"/>
<evidence type="ECO:0000256" key="6">
    <source>
        <dbReference type="ARBA" id="ARBA00023126"/>
    </source>
</evidence>
<evidence type="ECO:0000256" key="7">
    <source>
        <dbReference type="ARBA" id="ARBA00023270"/>
    </source>
</evidence>
<dbReference type="GO" id="GO:0006098">
    <property type="term" value="P:pentose-phosphate shunt"/>
    <property type="evidence" value="ECO:0007669"/>
    <property type="project" value="UniProtKB-UniRule"/>
</dbReference>
<evidence type="ECO:0000256" key="8">
    <source>
        <dbReference type="ARBA" id="ARBA00048810"/>
    </source>
</evidence>
<organism evidence="10 11">
    <name type="scientific">Heyndrickxia coagulans</name>
    <name type="common">Weizmannia coagulans</name>
    <dbReference type="NCBI Taxonomy" id="1398"/>
    <lineage>
        <taxon>Bacteria</taxon>
        <taxon>Bacillati</taxon>
        <taxon>Bacillota</taxon>
        <taxon>Bacilli</taxon>
        <taxon>Bacillales</taxon>
        <taxon>Bacillaceae</taxon>
        <taxon>Heyndrickxia</taxon>
    </lineage>
</organism>
<comment type="similarity">
    <text evidence="3 9">Belongs to the transaldolase family. Type 3B subfamily.</text>
</comment>
<dbReference type="InterPro" id="IPR018225">
    <property type="entry name" value="Transaldolase_AS"/>
</dbReference>
<evidence type="ECO:0000256" key="3">
    <source>
        <dbReference type="ARBA" id="ARBA00005740"/>
    </source>
</evidence>
<comment type="function">
    <text evidence="9">Transaldolase is important for the balance of metabolites in the pentose-phosphate pathway.</text>
</comment>
<keyword evidence="4 9" id="KW-0963">Cytoplasm</keyword>
<dbReference type="HAMAP" id="MF_00494">
    <property type="entry name" value="Transaldolase_3b"/>
    <property type="match status" value="1"/>
</dbReference>
<dbReference type="EC" id="2.2.1.2" evidence="9"/>
<accession>A0A133KGT2</accession>
<dbReference type="PROSITE" id="PS01054">
    <property type="entry name" value="TRANSALDOLASE_1"/>
    <property type="match status" value="1"/>
</dbReference>
<evidence type="ECO:0000313" key="11">
    <source>
        <dbReference type="Proteomes" id="UP000070376"/>
    </source>
</evidence>
<comment type="subcellular location">
    <subcellularLocation>
        <location evidence="1 9">Cytoplasm</location>
    </subcellularLocation>
</comment>
<dbReference type="GO" id="GO:0005737">
    <property type="term" value="C:cytoplasm"/>
    <property type="evidence" value="ECO:0007669"/>
    <property type="project" value="UniProtKB-SubCell"/>
</dbReference>
<dbReference type="PROSITE" id="PS00958">
    <property type="entry name" value="TRANSALDOLASE_2"/>
    <property type="match status" value="1"/>
</dbReference>
<dbReference type="SUPFAM" id="SSF51569">
    <property type="entry name" value="Aldolase"/>
    <property type="match status" value="1"/>
</dbReference>
<dbReference type="RefSeq" id="WP_061087070.1">
    <property type="nucleotide sequence ID" value="NZ_CP058594.1"/>
</dbReference>
<dbReference type="PANTHER" id="PTHR10683">
    <property type="entry name" value="TRANSALDOLASE"/>
    <property type="match status" value="1"/>
</dbReference>
<dbReference type="InterPro" id="IPR033919">
    <property type="entry name" value="TSA/FSA_arc/bac"/>
</dbReference>
<evidence type="ECO:0000256" key="5">
    <source>
        <dbReference type="ARBA" id="ARBA00022679"/>
    </source>
</evidence>
<dbReference type="FunFam" id="3.20.20.70:FF:000018">
    <property type="entry name" value="Probable transaldolase"/>
    <property type="match status" value="1"/>
</dbReference>
<dbReference type="GO" id="GO:0016832">
    <property type="term" value="F:aldehyde-lyase activity"/>
    <property type="evidence" value="ECO:0007669"/>
    <property type="project" value="InterPro"/>
</dbReference>
<dbReference type="InterPro" id="IPR004731">
    <property type="entry name" value="Transaldolase_3B/F6P_aldolase"/>
</dbReference>
<dbReference type="EMBL" id="LRPN01000137">
    <property type="protein sequence ID" value="KWZ78725.1"/>
    <property type="molecule type" value="Genomic_DNA"/>
</dbReference>
<dbReference type="NCBIfam" id="TIGR00875">
    <property type="entry name" value="fsa_talC_mipB"/>
    <property type="match status" value="1"/>
</dbReference>
<keyword evidence="7 9" id="KW-0704">Schiff base</keyword>
<dbReference type="Gene3D" id="3.20.20.70">
    <property type="entry name" value="Aldolase class I"/>
    <property type="match status" value="1"/>
</dbReference>
<name>A0A133KGT2_HEYCO</name>
<sequence>MKFFLDTADVREIKRINALGLVDGVTTNPSIISKEGRPFEEVIKEICSIVDGPVSAEVISLKSEEMVKEARVLANWAPNVVVKIPMTEEGLKAVHILSKENIRTNVTLIFSVAQGLMAAKAGATFISPFLGRLDDIGVSGTDLIKKLKLVLSNYGLKTEIISASIRHIGHLEAAAEAGAHIATIPGSLFPKLWNHPLTDNGIQGFLKDWEKFNQSLEKKEHETAR</sequence>
<protein>
    <recommendedName>
        <fullName evidence="9">Probable transaldolase</fullName>
        <ecNumber evidence="9">2.2.1.2</ecNumber>
    </recommendedName>
</protein>
<evidence type="ECO:0000313" key="10">
    <source>
        <dbReference type="EMBL" id="KWZ78725.1"/>
    </source>
</evidence>
<dbReference type="Proteomes" id="UP000070376">
    <property type="component" value="Unassembled WGS sequence"/>
</dbReference>
<comment type="catalytic activity">
    <reaction evidence="8 9">
        <text>D-sedoheptulose 7-phosphate + D-glyceraldehyde 3-phosphate = D-erythrose 4-phosphate + beta-D-fructose 6-phosphate</text>
        <dbReference type="Rhea" id="RHEA:17053"/>
        <dbReference type="ChEBI" id="CHEBI:16897"/>
        <dbReference type="ChEBI" id="CHEBI:57483"/>
        <dbReference type="ChEBI" id="CHEBI:57634"/>
        <dbReference type="ChEBI" id="CHEBI:59776"/>
        <dbReference type="EC" id="2.2.1.2"/>
    </reaction>
</comment>
<evidence type="ECO:0000256" key="2">
    <source>
        <dbReference type="ARBA" id="ARBA00004857"/>
    </source>
</evidence>
<dbReference type="PATRIC" id="fig|1398.22.peg.2914"/>
<keyword evidence="6 9" id="KW-0570">Pentose shunt</keyword>
<evidence type="ECO:0000256" key="4">
    <source>
        <dbReference type="ARBA" id="ARBA00022490"/>
    </source>
</evidence>
<dbReference type="CDD" id="cd00956">
    <property type="entry name" value="Transaldolase_FSA"/>
    <property type="match status" value="1"/>
</dbReference>
<comment type="caution">
    <text evidence="10">The sequence shown here is derived from an EMBL/GenBank/DDBJ whole genome shotgun (WGS) entry which is preliminary data.</text>
</comment>
<dbReference type="InterPro" id="IPR001585">
    <property type="entry name" value="TAL/FSA"/>
</dbReference>
<dbReference type="UniPathway" id="UPA00115">
    <property type="reaction ID" value="UER00414"/>
</dbReference>
<evidence type="ECO:0000256" key="9">
    <source>
        <dbReference type="HAMAP-Rule" id="MF_00494"/>
    </source>
</evidence>
<comment type="pathway">
    <text evidence="2 9">Carbohydrate degradation; pentose phosphate pathway; D-glyceraldehyde 3-phosphate and beta-D-fructose 6-phosphate from D-ribose 5-phosphate and D-xylulose 5-phosphate (non-oxidative stage): step 2/3.</text>
</comment>